<dbReference type="GO" id="GO:0043418">
    <property type="term" value="P:homocysteine catabolic process"/>
    <property type="evidence" value="ECO:0007669"/>
    <property type="project" value="TreeGrafter"/>
</dbReference>
<dbReference type="PROSITE" id="PS00639">
    <property type="entry name" value="THIOL_PROTEASE_HIS"/>
    <property type="match status" value="1"/>
</dbReference>
<dbReference type="GO" id="GO:0006508">
    <property type="term" value="P:proteolysis"/>
    <property type="evidence" value="ECO:0007669"/>
    <property type="project" value="UniProtKB-KW"/>
</dbReference>
<dbReference type="GO" id="GO:0005737">
    <property type="term" value="C:cytoplasm"/>
    <property type="evidence" value="ECO:0007669"/>
    <property type="project" value="TreeGrafter"/>
</dbReference>
<sequence length="444" mass="50304">MSFEGISEQQRAEYRARYEGSALYRAVGNALSKHGVGDVAFSSKGRNAAQFRFSHVVPTLPAANQKKSGRCWIFAALNVLRELTAKKLNLAELEFSQNYTAFWDKFEKANYFLESVIALADRPVDDRLLSYVLETGVQDGGQWDMFVNLVAKYGVAPKSAMEETFQSSNTADMNKLLNAKLRRDAARLRAEAAKGGDPHDLKLQMMDEVYALLCLCFGEPPQMFDFEYVDKDKNFHADRELTPKSFYEKYVGLDLKNDYVSLINSPTADKPFYRAVAIDWLGNVAEGRPVRYLNLPMEELKDLIVRQLKDGECVWFGSDVGKKGARDMGIWSDACFDYEGTFAMDFAMTKGERLDLRDSAMNHAMVITGVNLDAAGKPNRWKIENSWGDEHGDKGYYLMDGGWFDQYVYQAVINKKHLSEKQLAALETEPLHFFPWDPMGTLAE</sequence>
<dbReference type="EMBL" id="VUNH01000012">
    <property type="protein sequence ID" value="MST56477.1"/>
    <property type="molecule type" value="Genomic_DNA"/>
</dbReference>
<evidence type="ECO:0000256" key="5">
    <source>
        <dbReference type="PIRSR" id="PIRSR005700-1"/>
    </source>
</evidence>
<feature type="active site" evidence="5">
    <location>
        <position position="385"/>
    </location>
</feature>
<comment type="caution">
    <text evidence="6">The sequence shown here is derived from an EMBL/GenBank/DDBJ whole genome shotgun (WGS) entry which is preliminary data.</text>
</comment>
<dbReference type="InterPro" id="IPR025660">
    <property type="entry name" value="Pept_his_AS"/>
</dbReference>
<dbReference type="SUPFAM" id="SSF54001">
    <property type="entry name" value="Cysteine proteinases"/>
    <property type="match status" value="1"/>
</dbReference>
<dbReference type="GO" id="GO:0070005">
    <property type="term" value="F:cysteine-type aminopeptidase activity"/>
    <property type="evidence" value="ECO:0007669"/>
    <property type="project" value="InterPro"/>
</dbReference>
<dbReference type="InterPro" id="IPR004134">
    <property type="entry name" value="Peptidase_C1B"/>
</dbReference>
<comment type="similarity">
    <text evidence="4">Belongs to the peptidase C1 family.</text>
</comment>
<dbReference type="CDD" id="cd00585">
    <property type="entry name" value="Peptidase_C1B"/>
    <property type="match status" value="1"/>
</dbReference>
<evidence type="ECO:0000256" key="3">
    <source>
        <dbReference type="ARBA" id="ARBA00022807"/>
    </source>
</evidence>
<organism evidence="6 7">
    <name type="scientific">Pyramidobacter porci</name>
    <dbReference type="NCBI Taxonomy" id="2605789"/>
    <lineage>
        <taxon>Bacteria</taxon>
        <taxon>Thermotogati</taxon>
        <taxon>Synergistota</taxon>
        <taxon>Synergistia</taxon>
        <taxon>Synergistales</taxon>
        <taxon>Dethiosulfovibrionaceae</taxon>
        <taxon>Pyramidobacter</taxon>
    </lineage>
</organism>
<dbReference type="PANTHER" id="PTHR10363:SF2">
    <property type="entry name" value="BLEOMYCIN HYDROLASE"/>
    <property type="match status" value="1"/>
</dbReference>
<dbReference type="AlphaFoldDB" id="A0A6L5YFL9"/>
<reference evidence="6 7" key="1">
    <citation type="submission" date="2019-08" db="EMBL/GenBank/DDBJ databases">
        <title>In-depth cultivation of the pig gut microbiome towards novel bacterial diversity and tailored functional studies.</title>
        <authorList>
            <person name="Wylensek D."/>
            <person name="Hitch T.C.A."/>
            <person name="Clavel T."/>
        </authorList>
    </citation>
    <scope>NUCLEOTIDE SEQUENCE [LARGE SCALE GENOMIC DNA]</scope>
    <source>
        <strain evidence="6 7">SM-530-WT-4B</strain>
    </source>
</reference>
<dbReference type="RefSeq" id="WP_154529554.1">
    <property type="nucleotide sequence ID" value="NZ_JAXDZJ010000100.1"/>
</dbReference>
<keyword evidence="4" id="KW-0031">Aminopeptidase</keyword>
<dbReference type="PANTHER" id="PTHR10363">
    <property type="entry name" value="BLEOMYCIN HYDROLASE"/>
    <property type="match status" value="1"/>
</dbReference>
<dbReference type="GO" id="GO:0009636">
    <property type="term" value="P:response to toxic substance"/>
    <property type="evidence" value="ECO:0007669"/>
    <property type="project" value="TreeGrafter"/>
</dbReference>
<evidence type="ECO:0000256" key="2">
    <source>
        <dbReference type="ARBA" id="ARBA00022801"/>
    </source>
</evidence>
<evidence type="ECO:0000313" key="6">
    <source>
        <dbReference type="EMBL" id="MST56477.1"/>
    </source>
</evidence>
<dbReference type="PROSITE" id="PS00139">
    <property type="entry name" value="THIOL_PROTEASE_CYS"/>
    <property type="match status" value="1"/>
</dbReference>
<evidence type="ECO:0000256" key="1">
    <source>
        <dbReference type="ARBA" id="ARBA00022670"/>
    </source>
</evidence>
<keyword evidence="3 4" id="KW-0788">Thiol protease</keyword>
<keyword evidence="7" id="KW-1185">Reference proteome</keyword>
<dbReference type="Proteomes" id="UP000473699">
    <property type="component" value="Unassembled WGS sequence"/>
</dbReference>
<protein>
    <recommendedName>
        <fullName evidence="4">Aminopeptidase</fullName>
    </recommendedName>
</protein>
<name>A0A6L5YFL9_9BACT</name>
<evidence type="ECO:0000256" key="4">
    <source>
        <dbReference type="PIRNR" id="PIRNR005700"/>
    </source>
</evidence>
<evidence type="ECO:0000313" key="7">
    <source>
        <dbReference type="Proteomes" id="UP000473699"/>
    </source>
</evidence>
<dbReference type="Gene3D" id="3.90.70.10">
    <property type="entry name" value="Cysteine proteinases"/>
    <property type="match status" value="1"/>
</dbReference>
<proteinExistence type="inferred from homology"/>
<dbReference type="Pfam" id="PF03051">
    <property type="entry name" value="Peptidase_C1_2"/>
    <property type="match status" value="1"/>
</dbReference>
<accession>A0A6L5YFL9</accession>
<feature type="active site" evidence="5">
    <location>
        <position position="363"/>
    </location>
</feature>
<gene>
    <name evidence="6" type="ORF">FYJ74_10610</name>
</gene>
<keyword evidence="1 4" id="KW-0645">Protease</keyword>
<dbReference type="PIRSF" id="PIRSF005700">
    <property type="entry name" value="PepC"/>
    <property type="match status" value="1"/>
</dbReference>
<dbReference type="InterPro" id="IPR038765">
    <property type="entry name" value="Papain-like_cys_pep_sf"/>
</dbReference>
<feature type="active site" evidence="5">
    <location>
        <position position="71"/>
    </location>
</feature>
<dbReference type="InterPro" id="IPR000169">
    <property type="entry name" value="Pept_cys_AS"/>
</dbReference>
<keyword evidence="2 4" id="KW-0378">Hydrolase</keyword>